<comment type="function">
    <text evidence="10">Has a role in promoting intracellular calcium ion sequestration via the exchange of calcium ions for hydrogen ions across the vacuolar membrane. Involved also in manganese ion homeostasis via its uptake into the vacuole.</text>
</comment>
<accession>A0A9N9G6J6</accession>
<dbReference type="InterPro" id="IPR044880">
    <property type="entry name" value="NCX_ion-bd_dom_sf"/>
</dbReference>
<dbReference type="NCBIfam" id="TIGR00378">
    <property type="entry name" value="cax"/>
    <property type="match status" value="1"/>
</dbReference>
<dbReference type="GO" id="GO:0015369">
    <property type="term" value="F:calcium:proton antiporter activity"/>
    <property type="evidence" value="ECO:0007669"/>
    <property type="project" value="UniProtKB-UniRule"/>
</dbReference>
<dbReference type="AlphaFoldDB" id="A0A9N9G6J6"/>
<keyword evidence="10" id="KW-0926">Vacuole</keyword>
<dbReference type="EMBL" id="CAJVPV010005106">
    <property type="protein sequence ID" value="CAG8584931.1"/>
    <property type="molecule type" value="Genomic_DNA"/>
</dbReference>
<evidence type="ECO:0000313" key="13">
    <source>
        <dbReference type="EMBL" id="CAG8584931.1"/>
    </source>
</evidence>
<keyword evidence="4 10" id="KW-0109">Calcium transport</keyword>
<evidence type="ECO:0000256" key="4">
    <source>
        <dbReference type="ARBA" id="ARBA00022568"/>
    </source>
</evidence>
<reference evidence="13" key="1">
    <citation type="submission" date="2021-06" db="EMBL/GenBank/DDBJ databases">
        <authorList>
            <person name="Kallberg Y."/>
            <person name="Tangrot J."/>
            <person name="Rosling A."/>
        </authorList>
    </citation>
    <scope>NUCLEOTIDE SEQUENCE</scope>
    <source>
        <strain evidence="13">CL551</strain>
    </source>
</reference>
<comment type="similarity">
    <text evidence="2 10">Belongs to the Ca(2+):cation antiporter (CaCA) (TC 2.A.19) family.</text>
</comment>
<dbReference type="Gene3D" id="1.20.1420.30">
    <property type="entry name" value="NCX, central ion-binding region"/>
    <property type="match status" value="1"/>
</dbReference>
<dbReference type="GO" id="GO:0006874">
    <property type="term" value="P:intracellular calcium ion homeostasis"/>
    <property type="evidence" value="ECO:0007669"/>
    <property type="project" value="TreeGrafter"/>
</dbReference>
<dbReference type="Pfam" id="PF01699">
    <property type="entry name" value="Na_Ca_ex"/>
    <property type="match status" value="2"/>
</dbReference>
<evidence type="ECO:0000256" key="8">
    <source>
        <dbReference type="ARBA" id="ARBA00023065"/>
    </source>
</evidence>
<sequence length="424" mass="46161">MSNPAKPISINQNQDYGSTSTRQDISIPINEPNSENSFTREEHVETIGNLSLIRRVLFSTKLNILLILLPFGIASHYLRFDDTIIFSINFLAIIPLAKLLELATEGVSRRVGQAFGGLLNATFGNAIELIVSIIALAHGELRIVQASILGSIISNLLLVLGFCFLIGGFYHREQKFDQTVAQTSSSLMALACIGLIIPAAFNVLDLSRGTAIVLLIVYILYLCFQLGTHANLYADENKEADSSDDIPMSLKQSIFMLAFVTLFVTFSAEYLVGSLEGLVEHSGISKTFVGFILLPIVGNAAEHVTAVSAAKKDKMKLAISVAVGSSMQIALFVTPFLVLLGWAIGQPMSLYFHTFETVLLFISVFITSYLIQDGESNWLEGAMLLATYTIISVAFFLYPDAAGPLSDDELPLPPPLLQTSIILN</sequence>
<evidence type="ECO:0000256" key="6">
    <source>
        <dbReference type="ARBA" id="ARBA00022837"/>
    </source>
</evidence>
<name>A0A9N9G6J6_9GLOM</name>
<dbReference type="InterPro" id="IPR004837">
    <property type="entry name" value="NaCa_Exmemb"/>
</dbReference>
<evidence type="ECO:0000256" key="2">
    <source>
        <dbReference type="ARBA" id="ARBA00008170"/>
    </source>
</evidence>
<dbReference type="PANTHER" id="PTHR31503">
    <property type="entry name" value="VACUOLAR CALCIUM ION TRANSPORTER"/>
    <property type="match status" value="1"/>
</dbReference>
<feature type="domain" description="Sodium/calcium exchanger membrane region" evidence="12">
    <location>
        <begin position="253"/>
        <end position="396"/>
    </location>
</feature>
<evidence type="ECO:0000256" key="1">
    <source>
        <dbReference type="ARBA" id="ARBA00004127"/>
    </source>
</evidence>
<keyword evidence="9 10" id="KW-0472">Membrane</keyword>
<dbReference type="NCBIfam" id="TIGR00846">
    <property type="entry name" value="caca2"/>
    <property type="match status" value="1"/>
</dbReference>
<evidence type="ECO:0000256" key="3">
    <source>
        <dbReference type="ARBA" id="ARBA00022448"/>
    </source>
</evidence>
<feature type="domain" description="Sodium/calcium exchanger membrane region" evidence="12">
    <location>
        <begin position="84"/>
        <end position="226"/>
    </location>
</feature>
<gene>
    <name evidence="13" type="ORF">AMORRO_LOCUS7080</name>
</gene>
<feature type="transmembrane region" description="Helical" evidence="10">
    <location>
        <begin position="254"/>
        <end position="272"/>
    </location>
</feature>
<keyword evidence="10" id="KW-0050">Antiport</keyword>
<keyword evidence="5 10" id="KW-0812">Transmembrane</keyword>
<keyword evidence="6 10" id="KW-0106">Calcium</keyword>
<feature type="transmembrane region" description="Helical" evidence="10">
    <location>
        <begin position="378"/>
        <end position="398"/>
    </location>
</feature>
<dbReference type="PANTHER" id="PTHR31503:SF22">
    <property type="entry name" value="VACUOLAR CALCIUM ION TRANSPORTER"/>
    <property type="match status" value="1"/>
</dbReference>
<evidence type="ECO:0000256" key="11">
    <source>
        <dbReference type="SAM" id="MobiDB-lite"/>
    </source>
</evidence>
<protein>
    <recommendedName>
        <fullName evidence="10">Vacuolar calcium ion transporter</fullName>
    </recommendedName>
</protein>
<proteinExistence type="inferred from homology"/>
<feature type="transmembrane region" description="Helical" evidence="10">
    <location>
        <begin position="210"/>
        <end position="233"/>
    </location>
</feature>
<feature type="transmembrane region" description="Helical" evidence="10">
    <location>
        <begin position="350"/>
        <end position="371"/>
    </location>
</feature>
<keyword evidence="3 10" id="KW-0813">Transport</keyword>
<feature type="transmembrane region" description="Helical" evidence="10">
    <location>
        <begin position="84"/>
        <end position="103"/>
    </location>
</feature>
<dbReference type="Proteomes" id="UP000789342">
    <property type="component" value="Unassembled WGS sequence"/>
</dbReference>
<evidence type="ECO:0000313" key="14">
    <source>
        <dbReference type="Proteomes" id="UP000789342"/>
    </source>
</evidence>
<feature type="transmembrane region" description="Helical" evidence="10">
    <location>
        <begin position="284"/>
        <end position="305"/>
    </location>
</feature>
<feature type="transmembrane region" description="Helical" evidence="10">
    <location>
        <begin position="143"/>
        <end position="166"/>
    </location>
</feature>
<organism evidence="13 14">
    <name type="scientific">Acaulospora morrowiae</name>
    <dbReference type="NCBI Taxonomy" id="94023"/>
    <lineage>
        <taxon>Eukaryota</taxon>
        <taxon>Fungi</taxon>
        <taxon>Fungi incertae sedis</taxon>
        <taxon>Mucoromycota</taxon>
        <taxon>Glomeromycotina</taxon>
        <taxon>Glomeromycetes</taxon>
        <taxon>Diversisporales</taxon>
        <taxon>Acaulosporaceae</taxon>
        <taxon>Acaulospora</taxon>
    </lineage>
</organism>
<feature type="transmembrane region" description="Helical" evidence="10">
    <location>
        <begin position="317"/>
        <end position="344"/>
    </location>
</feature>
<evidence type="ECO:0000256" key="10">
    <source>
        <dbReference type="RuleBase" id="RU365028"/>
    </source>
</evidence>
<keyword evidence="7 10" id="KW-1133">Transmembrane helix</keyword>
<evidence type="ECO:0000256" key="5">
    <source>
        <dbReference type="ARBA" id="ARBA00022692"/>
    </source>
</evidence>
<comment type="caution">
    <text evidence="13">The sequence shown here is derived from an EMBL/GenBank/DDBJ whole genome shotgun (WGS) entry which is preliminary data.</text>
</comment>
<dbReference type="OrthoDB" id="1699231at2759"/>
<feature type="transmembrane region" description="Helical" evidence="10">
    <location>
        <begin position="187"/>
        <end position="204"/>
    </location>
</feature>
<evidence type="ECO:0000256" key="7">
    <source>
        <dbReference type="ARBA" id="ARBA00022989"/>
    </source>
</evidence>
<dbReference type="InterPro" id="IPR004798">
    <property type="entry name" value="CAX-like"/>
</dbReference>
<feature type="compositionally biased region" description="Polar residues" evidence="11">
    <location>
        <begin position="1"/>
        <end position="24"/>
    </location>
</feature>
<evidence type="ECO:0000259" key="12">
    <source>
        <dbReference type="Pfam" id="PF01699"/>
    </source>
</evidence>
<keyword evidence="8 10" id="KW-0406">Ion transport</keyword>
<dbReference type="InterPro" id="IPR004713">
    <property type="entry name" value="CaH_exchang"/>
</dbReference>
<keyword evidence="14" id="KW-1185">Reference proteome</keyword>
<dbReference type="GO" id="GO:0000329">
    <property type="term" value="C:fungal-type vacuole membrane"/>
    <property type="evidence" value="ECO:0007669"/>
    <property type="project" value="TreeGrafter"/>
</dbReference>
<comment type="subcellular location">
    <subcellularLocation>
        <location evidence="1">Endomembrane system</location>
        <topology evidence="1">Multi-pass membrane protein</topology>
    </subcellularLocation>
    <subcellularLocation>
        <location evidence="10">Vacuole membrane</location>
    </subcellularLocation>
</comment>
<dbReference type="GO" id="GO:0012505">
    <property type="term" value="C:endomembrane system"/>
    <property type="evidence" value="ECO:0007669"/>
    <property type="project" value="UniProtKB-SubCell"/>
</dbReference>
<feature type="transmembrane region" description="Helical" evidence="10">
    <location>
        <begin position="115"/>
        <end position="137"/>
    </location>
</feature>
<dbReference type="FunFam" id="1.20.1420.30:FF:000011">
    <property type="entry name" value="Vacuolar calcium ion transporter"/>
    <property type="match status" value="1"/>
</dbReference>
<feature type="region of interest" description="Disordered" evidence="11">
    <location>
        <begin position="1"/>
        <end position="38"/>
    </location>
</feature>
<feature type="transmembrane region" description="Helical" evidence="10">
    <location>
        <begin position="62"/>
        <end position="78"/>
    </location>
</feature>
<evidence type="ECO:0000256" key="9">
    <source>
        <dbReference type="ARBA" id="ARBA00023136"/>
    </source>
</evidence>